<accession>A0A2I9D622</accession>
<feature type="region of interest" description="Disordered" evidence="2">
    <location>
        <begin position="31"/>
        <end position="52"/>
    </location>
</feature>
<organism evidence="3 4">
    <name type="scientific">Deinococcus aerius</name>
    <dbReference type="NCBI Taxonomy" id="200253"/>
    <lineage>
        <taxon>Bacteria</taxon>
        <taxon>Thermotogati</taxon>
        <taxon>Deinococcota</taxon>
        <taxon>Deinococci</taxon>
        <taxon>Deinococcales</taxon>
        <taxon>Deinococcaceae</taxon>
        <taxon>Deinococcus</taxon>
    </lineage>
</organism>
<gene>
    <name evidence="3" type="ORF">DAERI_060110</name>
</gene>
<dbReference type="OrthoDB" id="9847624at2"/>
<evidence type="ECO:0000256" key="2">
    <source>
        <dbReference type="SAM" id="MobiDB-lite"/>
    </source>
</evidence>
<protein>
    <submittedName>
        <fullName evidence="3">Uncharacterized protein</fullName>
    </submittedName>
</protein>
<dbReference type="Proteomes" id="UP000236569">
    <property type="component" value="Unassembled WGS sequence"/>
</dbReference>
<comment type="caution">
    <text evidence="3">The sequence shown here is derived from an EMBL/GenBank/DDBJ whole genome shotgun (WGS) entry which is preliminary data.</text>
</comment>
<evidence type="ECO:0000313" key="3">
    <source>
        <dbReference type="EMBL" id="GBF05850.1"/>
    </source>
</evidence>
<proteinExistence type="predicted"/>
<sequence length="129" mass="14447">MTDRNSGWFRHRRSGQVFEAEGHQYREALKNRDLEAVDGPGEKSDESPSSKLVALRERVTAAGAEWTAEDDEEALNARLEDRAKVLRAELDQLGVRHLPNWRPETLAQKLAEARASRTHVQTTDDAAAG</sequence>
<dbReference type="EMBL" id="BFAG01000006">
    <property type="protein sequence ID" value="GBF05850.1"/>
    <property type="molecule type" value="Genomic_DNA"/>
</dbReference>
<name>A0A2I9D622_9DEIO</name>
<evidence type="ECO:0000313" key="4">
    <source>
        <dbReference type="Proteomes" id="UP000236569"/>
    </source>
</evidence>
<evidence type="ECO:0000256" key="1">
    <source>
        <dbReference type="SAM" id="Coils"/>
    </source>
</evidence>
<keyword evidence="1" id="KW-0175">Coiled coil</keyword>
<keyword evidence="4" id="KW-1185">Reference proteome</keyword>
<reference evidence="4" key="1">
    <citation type="submission" date="2018-01" db="EMBL/GenBank/DDBJ databases">
        <title>Draft Genome Sequence of the Radioresistant Bacterium Deinococcus aerius TR0125, Isolated from the Higher Atmosphere above Japan.</title>
        <authorList>
            <person name="Satoh K."/>
            <person name="Arai H."/>
            <person name="Sanzen T."/>
            <person name="Kawaguchi Y."/>
            <person name="Hayashi H."/>
            <person name="Yokobori S."/>
            <person name="Yamagishi A."/>
            <person name="Oono Y."/>
            <person name="Narumi I."/>
        </authorList>
    </citation>
    <scope>NUCLEOTIDE SEQUENCE [LARGE SCALE GENOMIC DNA]</scope>
    <source>
        <strain evidence="4">TR0125</strain>
    </source>
</reference>
<dbReference type="AlphaFoldDB" id="A0A2I9D622"/>
<dbReference type="RefSeq" id="WP_103129266.1">
    <property type="nucleotide sequence ID" value="NZ_BFAG01000006.1"/>
</dbReference>
<feature type="coiled-coil region" evidence="1">
    <location>
        <begin position="69"/>
        <end position="96"/>
    </location>
</feature>